<dbReference type="AlphaFoldDB" id="A0A6D2J3U5"/>
<evidence type="ECO:0000259" key="1">
    <source>
        <dbReference type="Pfam" id="PF22936"/>
    </source>
</evidence>
<comment type="caution">
    <text evidence="2">The sequence shown here is derived from an EMBL/GenBank/DDBJ whole genome shotgun (WGS) entry which is preliminary data.</text>
</comment>
<organism evidence="2 3">
    <name type="scientific">Microthlaspi erraticum</name>
    <dbReference type="NCBI Taxonomy" id="1685480"/>
    <lineage>
        <taxon>Eukaryota</taxon>
        <taxon>Viridiplantae</taxon>
        <taxon>Streptophyta</taxon>
        <taxon>Embryophyta</taxon>
        <taxon>Tracheophyta</taxon>
        <taxon>Spermatophyta</taxon>
        <taxon>Magnoliopsida</taxon>
        <taxon>eudicotyledons</taxon>
        <taxon>Gunneridae</taxon>
        <taxon>Pentapetalae</taxon>
        <taxon>rosids</taxon>
        <taxon>malvids</taxon>
        <taxon>Brassicales</taxon>
        <taxon>Brassicaceae</taxon>
        <taxon>Coluteocarpeae</taxon>
        <taxon>Microthlaspi</taxon>
    </lineage>
</organism>
<proteinExistence type="predicted"/>
<dbReference type="Proteomes" id="UP000467841">
    <property type="component" value="Unassembled WGS sequence"/>
</dbReference>
<protein>
    <recommendedName>
        <fullName evidence="1">Retrovirus-related Pol polyprotein from transposon TNT 1-94-like beta-barrel domain-containing protein</fullName>
    </recommendedName>
</protein>
<dbReference type="OrthoDB" id="1937754at2759"/>
<dbReference type="Pfam" id="PF22936">
    <property type="entry name" value="Pol_BBD"/>
    <property type="match status" value="1"/>
</dbReference>
<gene>
    <name evidence="2" type="ORF">MERR_LOCUS19264</name>
</gene>
<reference evidence="2" key="1">
    <citation type="submission" date="2020-01" db="EMBL/GenBank/DDBJ databases">
        <authorList>
            <person name="Mishra B."/>
        </authorList>
    </citation>
    <scope>NUCLEOTIDE SEQUENCE [LARGE SCALE GENOMIC DNA]</scope>
</reference>
<keyword evidence="3" id="KW-1185">Reference proteome</keyword>
<evidence type="ECO:0000313" key="3">
    <source>
        <dbReference type="Proteomes" id="UP000467841"/>
    </source>
</evidence>
<sequence>MGSPYSADNWLLHSGATHHITSDLNNLSLHQPYQGGDDVLIGDGSGLPITHTGSTTFHSNSRPLALNNILCVPNIHKNLISVYRLCNSNQVSVEFFPTSFQVKDLSTGACYSKAKLETSCMNGQ</sequence>
<accession>A0A6D2J3U5</accession>
<dbReference type="InterPro" id="IPR054722">
    <property type="entry name" value="PolX-like_BBD"/>
</dbReference>
<feature type="domain" description="Retrovirus-related Pol polyprotein from transposon TNT 1-94-like beta-barrel" evidence="1">
    <location>
        <begin position="10"/>
        <end position="87"/>
    </location>
</feature>
<name>A0A6D2J3U5_9BRAS</name>
<dbReference type="EMBL" id="CACVBM020001116">
    <property type="protein sequence ID" value="CAA7032029.1"/>
    <property type="molecule type" value="Genomic_DNA"/>
</dbReference>
<evidence type="ECO:0000313" key="2">
    <source>
        <dbReference type="EMBL" id="CAA7032029.1"/>
    </source>
</evidence>